<protein>
    <recommendedName>
        <fullName evidence="4">Secreted protein</fullName>
    </recommendedName>
</protein>
<feature type="transmembrane region" description="Helical" evidence="1">
    <location>
        <begin position="208"/>
        <end position="229"/>
    </location>
</feature>
<evidence type="ECO:0000256" key="1">
    <source>
        <dbReference type="SAM" id="Phobius"/>
    </source>
</evidence>
<evidence type="ECO:0000313" key="2">
    <source>
        <dbReference type="EMBL" id="GIH14219.1"/>
    </source>
</evidence>
<proteinExistence type="predicted"/>
<feature type="transmembrane region" description="Helical" evidence="1">
    <location>
        <begin position="241"/>
        <end position="265"/>
    </location>
</feature>
<keyword evidence="1" id="KW-1133">Transmembrane helix</keyword>
<dbReference type="Proteomes" id="UP000642748">
    <property type="component" value="Unassembled WGS sequence"/>
</dbReference>
<gene>
    <name evidence="2" type="ORF">Raf01_23910</name>
</gene>
<reference evidence="2" key="1">
    <citation type="submission" date="2021-01" db="EMBL/GenBank/DDBJ databases">
        <title>Whole genome shotgun sequence of Rugosimonospora africana NBRC 104875.</title>
        <authorList>
            <person name="Komaki H."/>
            <person name="Tamura T."/>
        </authorList>
    </citation>
    <scope>NUCLEOTIDE SEQUENCE</scope>
    <source>
        <strain evidence="2">NBRC 104875</strain>
    </source>
</reference>
<feature type="transmembrane region" description="Helical" evidence="1">
    <location>
        <begin position="424"/>
        <end position="446"/>
    </location>
</feature>
<keyword evidence="3" id="KW-1185">Reference proteome</keyword>
<evidence type="ECO:0008006" key="4">
    <source>
        <dbReference type="Google" id="ProtNLM"/>
    </source>
</evidence>
<dbReference type="AlphaFoldDB" id="A0A8J3QNK9"/>
<name>A0A8J3QNK9_9ACTN</name>
<accession>A0A8J3QNK9</accession>
<keyword evidence="1" id="KW-0472">Membrane</keyword>
<organism evidence="2 3">
    <name type="scientific">Rugosimonospora africana</name>
    <dbReference type="NCBI Taxonomy" id="556532"/>
    <lineage>
        <taxon>Bacteria</taxon>
        <taxon>Bacillati</taxon>
        <taxon>Actinomycetota</taxon>
        <taxon>Actinomycetes</taxon>
        <taxon>Micromonosporales</taxon>
        <taxon>Micromonosporaceae</taxon>
        <taxon>Rugosimonospora</taxon>
    </lineage>
</organism>
<evidence type="ECO:0000313" key="3">
    <source>
        <dbReference type="Proteomes" id="UP000642748"/>
    </source>
</evidence>
<keyword evidence="1" id="KW-0812">Transmembrane</keyword>
<sequence>MTTTQSATRNGRDGTKKPMATPVRLRLLAGSAILLAAALLAVTTAGMVQTRQQVRVIGEQAAPQAATASDLYLALSDLDSQVARLIMIGNSDELSASRLDALLTYQRRSAEVDADLSRAQNAAVTEATRAQLGTLATQLALYRQLAWQALAVQDQATDQAPGRPPADTLGYYARANTLLHADLLPTAKALRAANQATLERSYARQRTIAWWGVGLAVLFGTAGVVLLVALQWRLTRSFRRLVNPALALATLATAGLVVSAGVVFVSETHRLDSAQRTSFAPFLALTAAQAVSYDAAGDTSRYLISADPGDVQQDVATKSRCVIDGGACGRGGDDLTAGLNDLGTAPTGTGPDALDRWNAYQRDHNQIVALADGGKLSTAVDRLTGIARGDAAFDFFYYDTAVSQVTASREASFEDAITGARGALSGWTVIPAVLMGAVMLLVLVGIRPRLAEYR</sequence>
<comment type="caution">
    <text evidence="2">The sequence shown here is derived from an EMBL/GenBank/DDBJ whole genome shotgun (WGS) entry which is preliminary data.</text>
</comment>
<dbReference type="EMBL" id="BONZ01000021">
    <property type="protein sequence ID" value="GIH14219.1"/>
    <property type="molecule type" value="Genomic_DNA"/>
</dbReference>